<protein>
    <submittedName>
        <fullName evidence="1">Uncharacterized protein</fullName>
    </submittedName>
</protein>
<evidence type="ECO:0000313" key="1">
    <source>
        <dbReference type="EMBL" id="GAG08976.1"/>
    </source>
</evidence>
<reference evidence="1" key="1">
    <citation type="journal article" date="2014" name="Front. Microbiol.">
        <title>High frequency of phylogenetically diverse reductive dehalogenase-homologous genes in deep subseafloor sedimentary metagenomes.</title>
        <authorList>
            <person name="Kawai M."/>
            <person name="Futagami T."/>
            <person name="Toyoda A."/>
            <person name="Takaki Y."/>
            <person name="Nishi S."/>
            <person name="Hori S."/>
            <person name="Arai W."/>
            <person name="Tsubouchi T."/>
            <person name="Morono Y."/>
            <person name="Uchiyama I."/>
            <person name="Ito T."/>
            <person name="Fujiyama A."/>
            <person name="Inagaki F."/>
            <person name="Takami H."/>
        </authorList>
    </citation>
    <scope>NUCLEOTIDE SEQUENCE</scope>
    <source>
        <strain evidence="1">Expedition CK06-06</strain>
    </source>
</reference>
<sequence length="56" mass="6545">MNPYPSLDYVLVGEPDLTIRDLMDHFEGKIEERPPENFRLFDKHNPDYKPAIKADG</sequence>
<comment type="caution">
    <text evidence="1">The sequence shown here is derived from an EMBL/GenBank/DDBJ whole genome shotgun (WGS) entry which is preliminary data.</text>
</comment>
<dbReference type="EMBL" id="BARS01024530">
    <property type="protein sequence ID" value="GAG08976.1"/>
    <property type="molecule type" value="Genomic_DNA"/>
</dbReference>
<accession>X0W8M6</accession>
<organism evidence="1">
    <name type="scientific">marine sediment metagenome</name>
    <dbReference type="NCBI Taxonomy" id="412755"/>
    <lineage>
        <taxon>unclassified sequences</taxon>
        <taxon>metagenomes</taxon>
        <taxon>ecological metagenomes</taxon>
    </lineage>
</organism>
<name>X0W8M6_9ZZZZ</name>
<gene>
    <name evidence="1" type="ORF">S01H1_38932</name>
</gene>
<proteinExistence type="predicted"/>
<dbReference type="AlphaFoldDB" id="X0W8M6"/>